<gene>
    <name evidence="2" type="ORF">CLV54_2997</name>
</gene>
<dbReference type="EMBL" id="PGFB01000005">
    <property type="protein sequence ID" value="PJJ55647.1"/>
    <property type="molecule type" value="Genomic_DNA"/>
</dbReference>
<keyword evidence="1" id="KW-1133">Transmembrane helix</keyword>
<feature type="transmembrane region" description="Helical" evidence="1">
    <location>
        <begin position="62"/>
        <end position="81"/>
    </location>
</feature>
<accession>A0A2M9BCG6</accession>
<name>A0A2M9BCG6_9MICO</name>
<protein>
    <submittedName>
        <fullName evidence="2">Uncharacterized protein</fullName>
    </submittedName>
</protein>
<comment type="caution">
    <text evidence="2">The sequence shown here is derived from an EMBL/GenBank/DDBJ whole genome shotgun (WGS) entry which is preliminary data.</text>
</comment>
<dbReference type="AlphaFoldDB" id="A0A2M9BCG6"/>
<evidence type="ECO:0000313" key="2">
    <source>
        <dbReference type="EMBL" id="PJJ55647.1"/>
    </source>
</evidence>
<dbReference type="Proteomes" id="UP000230161">
    <property type="component" value="Unassembled WGS sequence"/>
</dbReference>
<feature type="transmembrane region" description="Helical" evidence="1">
    <location>
        <begin position="21"/>
        <end position="42"/>
    </location>
</feature>
<evidence type="ECO:0000313" key="3">
    <source>
        <dbReference type="Proteomes" id="UP000230161"/>
    </source>
</evidence>
<organism evidence="2 3">
    <name type="scientific">Compostimonas suwonensis</name>
    <dbReference type="NCBI Taxonomy" id="1048394"/>
    <lineage>
        <taxon>Bacteria</taxon>
        <taxon>Bacillati</taxon>
        <taxon>Actinomycetota</taxon>
        <taxon>Actinomycetes</taxon>
        <taxon>Micrococcales</taxon>
        <taxon>Microbacteriaceae</taxon>
        <taxon>Compostimonas</taxon>
    </lineage>
</organism>
<evidence type="ECO:0000256" key="1">
    <source>
        <dbReference type="SAM" id="Phobius"/>
    </source>
</evidence>
<keyword evidence="1" id="KW-0812">Transmembrane</keyword>
<keyword evidence="1" id="KW-0472">Membrane</keyword>
<dbReference type="RefSeq" id="WP_157803005.1">
    <property type="nucleotide sequence ID" value="NZ_PGFB01000005.1"/>
</dbReference>
<reference evidence="2 3" key="1">
    <citation type="submission" date="2017-11" db="EMBL/GenBank/DDBJ databases">
        <title>Genomic Encyclopedia of Archaeal and Bacterial Type Strains, Phase II (KMG-II): From Individual Species to Whole Genera.</title>
        <authorList>
            <person name="Goeker M."/>
        </authorList>
    </citation>
    <scope>NUCLEOTIDE SEQUENCE [LARGE SCALE GENOMIC DNA]</scope>
    <source>
        <strain evidence="2 3">DSM 25625</strain>
    </source>
</reference>
<sequence length="115" mass="11476">MSVYGVPSAEQRPARRPANPLGVIGLVLAVLLVVVALLTSLLQFSVQLTGGTGVGIGTVISYIVQAVLALACAILGAIGLLQRSLSPASPAAALAIGAFYLLGIVTQLIIAATVA</sequence>
<feature type="transmembrane region" description="Helical" evidence="1">
    <location>
        <begin position="93"/>
        <end position="114"/>
    </location>
</feature>
<keyword evidence="3" id="KW-1185">Reference proteome</keyword>
<proteinExistence type="predicted"/>